<keyword evidence="2" id="KW-1185">Reference proteome</keyword>
<name>A0A3E2XPI0_9FIRM</name>
<comment type="caution">
    <text evidence="1">The sequence shown here is derived from an EMBL/GenBank/DDBJ whole genome shotgun (WGS) entry which is preliminary data.</text>
</comment>
<dbReference type="EMBL" id="QVFD01000002">
    <property type="protein sequence ID" value="RGC50454.1"/>
    <property type="molecule type" value="Genomic_DNA"/>
</dbReference>
<accession>A0A3E2XPI0</accession>
<sequence length="431" mass="50413">MSQYTEFYDREAETLSLDDDRFEERLLEIASHFRGFDEALTAFIETHGYTGDSTDVLAKAQFLQKKFKSANIKLPRDFKEWFVPNKKVSRKTAFQICFALGLDVDETNDFFRCVQFERSFDCHTISETVYYFCMRNGLSYTEAQEIIDHIPVPQKVKTIPNCEILYTRTIIEYINGIDDKERLIQYIIDNINDFQYNNVTAIKYIQELWSEISKTDGLAAQEGTIIDRTYNRFEDKHRKGMTDTRATEIIAEEICQQEQEVKPYDYVVAGSDASTWIIFSQIIGLANYQESEYSIKHDRSLSSVLSENKLMPLKADYCFPSRQNIDKLIRGNLVGDDEIIRKMLIFLVFYSHWAKLIINQNDAFYLAKFSDAERCLYTINKRLLDAGYPELYAGNPYDWLFKWALNDENPLIAFRHYMGEVFAVKGENTED</sequence>
<evidence type="ECO:0000313" key="1">
    <source>
        <dbReference type="EMBL" id="RGC50454.1"/>
    </source>
</evidence>
<gene>
    <name evidence="1" type="ORF">DW747_03525</name>
</gene>
<reference evidence="1 2" key="1">
    <citation type="submission" date="2018-08" db="EMBL/GenBank/DDBJ databases">
        <title>A genome reference for cultivated species of the human gut microbiota.</title>
        <authorList>
            <person name="Zou Y."/>
            <person name="Xue W."/>
            <person name="Luo G."/>
        </authorList>
    </citation>
    <scope>NUCLEOTIDE SEQUENCE [LARGE SCALE GENOMIC DNA]</scope>
    <source>
        <strain evidence="1 2">AM28-39</strain>
    </source>
</reference>
<evidence type="ECO:0000313" key="2">
    <source>
        <dbReference type="Proteomes" id="UP000261231"/>
    </source>
</evidence>
<dbReference type="OrthoDB" id="2060617at2"/>
<dbReference type="Proteomes" id="UP000261231">
    <property type="component" value="Unassembled WGS sequence"/>
</dbReference>
<dbReference type="RefSeq" id="WP_117539001.1">
    <property type="nucleotide sequence ID" value="NZ_QVFD01000002.1"/>
</dbReference>
<proteinExistence type="predicted"/>
<protein>
    <submittedName>
        <fullName evidence="1">Uncharacterized protein</fullName>
    </submittedName>
</protein>
<dbReference type="AlphaFoldDB" id="A0A3E2XPI0"/>
<organism evidence="1 2">
    <name type="scientific">Coprococcus catus</name>
    <dbReference type="NCBI Taxonomy" id="116085"/>
    <lineage>
        <taxon>Bacteria</taxon>
        <taxon>Bacillati</taxon>
        <taxon>Bacillota</taxon>
        <taxon>Clostridia</taxon>
        <taxon>Lachnospirales</taxon>
        <taxon>Lachnospiraceae</taxon>
        <taxon>Coprococcus</taxon>
    </lineage>
</organism>